<organism evidence="3 4">
    <name type="scientific">Aplysia californica</name>
    <name type="common">California sea hare</name>
    <dbReference type="NCBI Taxonomy" id="6500"/>
    <lineage>
        <taxon>Eukaryota</taxon>
        <taxon>Metazoa</taxon>
        <taxon>Spiralia</taxon>
        <taxon>Lophotrochozoa</taxon>
        <taxon>Mollusca</taxon>
        <taxon>Gastropoda</taxon>
        <taxon>Heterobranchia</taxon>
        <taxon>Euthyneura</taxon>
        <taxon>Tectipleura</taxon>
        <taxon>Aplysiida</taxon>
        <taxon>Aplysioidea</taxon>
        <taxon>Aplysiidae</taxon>
        <taxon>Aplysia</taxon>
    </lineage>
</organism>
<feature type="coiled-coil region" evidence="1">
    <location>
        <begin position="31"/>
        <end position="58"/>
    </location>
</feature>
<keyword evidence="1" id="KW-0175">Coiled coil</keyword>
<protein>
    <submittedName>
        <fullName evidence="4">Uncharacterized protein LOC101851932</fullName>
    </submittedName>
</protein>
<keyword evidence="3" id="KW-1185">Reference proteome</keyword>
<gene>
    <name evidence="4" type="primary">LOC101851932</name>
</gene>
<evidence type="ECO:0000256" key="1">
    <source>
        <dbReference type="SAM" id="Coils"/>
    </source>
</evidence>
<proteinExistence type="predicted"/>
<feature type="chain" id="PRO_5047160797" evidence="2">
    <location>
        <begin position="22"/>
        <end position="549"/>
    </location>
</feature>
<dbReference type="GeneID" id="101851932"/>
<feature type="signal peptide" evidence="2">
    <location>
        <begin position="1"/>
        <end position="21"/>
    </location>
</feature>
<dbReference type="RefSeq" id="XP_005094082.1">
    <property type="nucleotide sequence ID" value="XM_005094025.3"/>
</dbReference>
<evidence type="ECO:0000313" key="4">
    <source>
        <dbReference type="RefSeq" id="XP_005094082.1"/>
    </source>
</evidence>
<evidence type="ECO:0000313" key="3">
    <source>
        <dbReference type="Proteomes" id="UP000694888"/>
    </source>
</evidence>
<evidence type="ECO:0000256" key="2">
    <source>
        <dbReference type="SAM" id="SignalP"/>
    </source>
</evidence>
<accession>A0ABM0JI08</accession>
<keyword evidence="2" id="KW-0732">Signal</keyword>
<name>A0ABM0JI08_APLCA</name>
<dbReference type="Proteomes" id="UP000694888">
    <property type="component" value="Unplaced"/>
</dbReference>
<sequence>MGGFVWTTLVCSMSLVIATNARRSNQSPADMENMQIDINVLSNEFDRMNQKLDILLLKVGGMEEWNKVEPRWPPLTLLNVSHRTTEDDGAVLTVWYQTQSSCNDVRSIWTLHAFWFKIIPFNVSELVDSSCTCVHHSCLGWSSVTVEGPIGDKHLSLVLKDTHYNFLYKMELNLKPKVPAAEAVRSKLFFMNSEQDAVYSPGKDPIIDMFYSTPEGKSGDIRLEVDLENLGNSTGEMRLEKQRVSLYTDAWSSSENDLCIIENEKHFLHSTRFQLRINTTKVEPLGFVTVIANNGDFGDGPIISLSVHQKVAIHKSTQKQPYPEKFLQLDAISSRCTLGDSECNIFCDAVGNHVRDIRLSPAIQNNTKSTMVPTIIDINSDYKISGYWSIETPRYVTTLDYECSVTYEDNATSSTNVSITVVDVPKILLNESGVSYNDDNHSLSVQCAARGGPHLQLSLSISMHGEGGMDFSYINIHPSQYAQLEQRPGYVIKTFQIPLPDRTGSGQSPVSTLTVFCHANVLDFFSLRDEAVLVKDYPIPQRNNQTTSQ</sequence>
<reference evidence="4" key="1">
    <citation type="submission" date="2025-08" db="UniProtKB">
        <authorList>
            <consortium name="RefSeq"/>
        </authorList>
    </citation>
    <scope>IDENTIFICATION</scope>
</reference>